<feature type="non-terminal residue" evidence="1">
    <location>
        <position position="39"/>
    </location>
</feature>
<dbReference type="AlphaFoldDB" id="A0A0F9A0Q2"/>
<gene>
    <name evidence="1" type="ORF">LCGC14_2906220</name>
</gene>
<dbReference type="EMBL" id="LAZR01057367">
    <property type="protein sequence ID" value="KKK72204.1"/>
    <property type="molecule type" value="Genomic_DNA"/>
</dbReference>
<reference evidence="1" key="1">
    <citation type="journal article" date="2015" name="Nature">
        <title>Complex archaea that bridge the gap between prokaryotes and eukaryotes.</title>
        <authorList>
            <person name="Spang A."/>
            <person name="Saw J.H."/>
            <person name="Jorgensen S.L."/>
            <person name="Zaremba-Niedzwiedzka K."/>
            <person name="Martijn J."/>
            <person name="Lind A.E."/>
            <person name="van Eijk R."/>
            <person name="Schleper C."/>
            <person name="Guy L."/>
            <person name="Ettema T.J."/>
        </authorList>
    </citation>
    <scope>NUCLEOTIDE SEQUENCE</scope>
</reference>
<evidence type="ECO:0000313" key="1">
    <source>
        <dbReference type="EMBL" id="KKK72204.1"/>
    </source>
</evidence>
<protein>
    <recommendedName>
        <fullName evidence="2">Pyridoxamine 5'-phosphate oxidase putative domain-containing protein</fullName>
    </recommendedName>
</protein>
<name>A0A0F9A0Q2_9ZZZZ</name>
<organism evidence="1">
    <name type="scientific">marine sediment metagenome</name>
    <dbReference type="NCBI Taxonomy" id="412755"/>
    <lineage>
        <taxon>unclassified sequences</taxon>
        <taxon>metagenomes</taxon>
        <taxon>ecological metagenomes</taxon>
    </lineage>
</organism>
<sequence length="39" mass="4148">MTTTDLSQDKLSPAVMKALSGARTPKFLATRDARGTPNV</sequence>
<evidence type="ECO:0008006" key="2">
    <source>
        <dbReference type="Google" id="ProtNLM"/>
    </source>
</evidence>
<comment type="caution">
    <text evidence="1">The sequence shown here is derived from an EMBL/GenBank/DDBJ whole genome shotgun (WGS) entry which is preliminary data.</text>
</comment>
<proteinExistence type="predicted"/>
<accession>A0A0F9A0Q2</accession>